<dbReference type="RefSeq" id="WP_242992488.1">
    <property type="nucleotide sequence ID" value="NZ_QGDS01000017.1"/>
</dbReference>
<protein>
    <submittedName>
        <fullName evidence="2">Ribonuclease Z</fullName>
    </submittedName>
</protein>
<dbReference type="AlphaFoldDB" id="A0A315ZQV5"/>
<keyword evidence="3" id="KW-1185">Reference proteome</keyword>
<reference evidence="3" key="1">
    <citation type="submission" date="2017-07" db="EMBL/GenBank/DDBJ databases">
        <authorList>
            <person name="Varghese N."/>
            <person name="Submissions S."/>
        </authorList>
    </citation>
    <scope>NUCLEOTIDE SEQUENCE [LARGE SCALE GENOMIC DNA]</scope>
    <source>
        <strain evidence="3">NLAE-zl-C134</strain>
    </source>
</reference>
<evidence type="ECO:0000313" key="3">
    <source>
        <dbReference type="Proteomes" id="UP000254051"/>
    </source>
</evidence>
<dbReference type="PANTHER" id="PTHR46018:SF2">
    <property type="entry name" value="ZINC PHOSPHODIESTERASE ELAC PROTEIN 1"/>
    <property type="match status" value="1"/>
</dbReference>
<dbReference type="EMBL" id="UHJJ01000017">
    <property type="protein sequence ID" value="SUQ15882.1"/>
    <property type="molecule type" value="Genomic_DNA"/>
</dbReference>
<evidence type="ECO:0000256" key="1">
    <source>
        <dbReference type="ARBA" id="ARBA00022759"/>
    </source>
</evidence>
<accession>A0A315ZQV5</accession>
<dbReference type="Proteomes" id="UP000254051">
    <property type="component" value="Unassembled WGS sequence"/>
</dbReference>
<name>A0A315ZQV5_9FIRM</name>
<keyword evidence="1" id="KW-0378">Hydrolase</keyword>
<keyword evidence="1" id="KW-0540">Nuclease</keyword>
<dbReference type="Gene3D" id="3.60.15.10">
    <property type="entry name" value="Ribonuclease Z/Hydroxyacylglutathione hydrolase-like"/>
    <property type="match status" value="1"/>
</dbReference>
<gene>
    <name evidence="2" type="ORF">SAMN05216529_11759</name>
</gene>
<organism evidence="2 3">
    <name type="scientific">Faecalicatena contorta</name>
    <dbReference type="NCBI Taxonomy" id="39482"/>
    <lineage>
        <taxon>Bacteria</taxon>
        <taxon>Bacillati</taxon>
        <taxon>Bacillota</taxon>
        <taxon>Clostridia</taxon>
        <taxon>Lachnospirales</taxon>
        <taxon>Lachnospiraceae</taxon>
        <taxon>Faecalicatena</taxon>
    </lineage>
</organism>
<dbReference type="PANTHER" id="PTHR46018">
    <property type="entry name" value="ZINC PHOSPHODIESTERASE ELAC PROTEIN 1"/>
    <property type="match status" value="1"/>
</dbReference>
<dbReference type="InterPro" id="IPR036866">
    <property type="entry name" value="RibonucZ/Hydroxyglut_hydro"/>
</dbReference>
<sequence length="286" mass="33203">MNNKYHIVKKRGQSDEDRSIRMIVLGTGTAIVKKYYNTSFLLDDGSKYFLVDGGGGDGILHQFSNLNLDFAKLHHAFLSHEHTDHLLGMVWVLRYTAYLMGRGEYEGDFFMYGHDVVCEKVKLICQMLLQPAEYAMFDDRIHMVVVEDGQEMDVLDYHITYFDIHSTKARQFGFSMCYKEGKTLVFLGDEPLASGCEMYAEGAEWMLSEAFCLYAERDYYNPYQYHHATVREGAENANRYHVKNLILWHTEDETTYGRRKELYTAEAAKYFKGNVWVPDDGDILEL</sequence>
<evidence type="ECO:0000313" key="2">
    <source>
        <dbReference type="EMBL" id="SUQ15882.1"/>
    </source>
</evidence>
<dbReference type="GO" id="GO:0042781">
    <property type="term" value="F:3'-tRNA processing endoribonuclease activity"/>
    <property type="evidence" value="ECO:0007669"/>
    <property type="project" value="TreeGrafter"/>
</dbReference>
<proteinExistence type="predicted"/>
<keyword evidence="1" id="KW-0255">Endonuclease</keyword>
<dbReference type="SUPFAM" id="SSF56281">
    <property type="entry name" value="Metallo-hydrolase/oxidoreductase"/>
    <property type="match status" value="1"/>
</dbReference>
<dbReference type="Pfam" id="PF23023">
    <property type="entry name" value="Anti-Pycsar_Apyc1"/>
    <property type="match status" value="1"/>
</dbReference>